<comment type="caution">
    <text evidence="1">The sequence shown here is derived from an EMBL/GenBank/DDBJ whole genome shotgun (WGS) entry which is preliminary data.</text>
</comment>
<dbReference type="EMBL" id="JAATJL010000001">
    <property type="protein sequence ID" value="NJC21056.1"/>
    <property type="molecule type" value="Genomic_DNA"/>
</dbReference>
<organism evidence="1 2">
    <name type="scientific">Arthrobacter pigmenti</name>
    <dbReference type="NCBI Taxonomy" id="271432"/>
    <lineage>
        <taxon>Bacteria</taxon>
        <taxon>Bacillati</taxon>
        <taxon>Actinomycetota</taxon>
        <taxon>Actinomycetes</taxon>
        <taxon>Micrococcales</taxon>
        <taxon>Micrococcaceae</taxon>
        <taxon>Arthrobacter</taxon>
    </lineage>
</organism>
<reference evidence="1 2" key="1">
    <citation type="submission" date="2020-03" db="EMBL/GenBank/DDBJ databases">
        <title>Sequencing the genomes of 1000 actinobacteria strains.</title>
        <authorList>
            <person name="Klenk H.-P."/>
        </authorList>
    </citation>
    <scope>NUCLEOTIDE SEQUENCE [LARGE SCALE GENOMIC DNA]</scope>
    <source>
        <strain evidence="1 2">DSM 16403</strain>
    </source>
</reference>
<sequence length="67" mass="7379">MTAMTAEEAIEIISDYHQNNPDLRYDAFANGNMTFDVKVISLSLMEQGGSGNVGMYIVTQSGGFWLK</sequence>
<dbReference type="RefSeq" id="WP_167990362.1">
    <property type="nucleotide sequence ID" value="NZ_JAATJL010000001.1"/>
</dbReference>
<gene>
    <name evidence="1" type="ORF">BJ994_000132</name>
</gene>
<evidence type="ECO:0000313" key="2">
    <source>
        <dbReference type="Proteomes" id="UP000547458"/>
    </source>
</evidence>
<name>A0A846RPL9_9MICC</name>
<keyword evidence="2" id="KW-1185">Reference proteome</keyword>
<evidence type="ECO:0000313" key="1">
    <source>
        <dbReference type="EMBL" id="NJC21056.1"/>
    </source>
</evidence>
<dbReference type="Proteomes" id="UP000547458">
    <property type="component" value="Unassembled WGS sequence"/>
</dbReference>
<accession>A0A846RPL9</accession>
<protein>
    <submittedName>
        <fullName evidence="1">Uncharacterized protein</fullName>
    </submittedName>
</protein>
<dbReference type="AlphaFoldDB" id="A0A846RPL9"/>
<proteinExistence type="predicted"/>